<reference evidence="1" key="1">
    <citation type="submission" date="2020-08" db="EMBL/GenBank/DDBJ databases">
        <title>Multicomponent nature underlies the extraordinary mechanical properties of spider dragline silk.</title>
        <authorList>
            <person name="Kono N."/>
            <person name="Nakamura H."/>
            <person name="Mori M."/>
            <person name="Yoshida Y."/>
            <person name="Ohtoshi R."/>
            <person name="Malay A.D."/>
            <person name="Moran D.A.P."/>
            <person name="Tomita M."/>
            <person name="Numata K."/>
            <person name="Arakawa K."/>
        </authorList>
    </citation>
    <scope>NUCLEOTIDE SEQUENCE</scope>
</reference>
<proteinExistence type="predicted"/>
<keyword evidence="2" id="KW-1185">Reference proteome</keyword>
<dbReference type="AlphaFoldDB" id="A0A8X6YJP2"/>
<accession>A0A8X6YJP2</accession>
<sequence>MNLYTRGKKIRIDLLAKRSTRDNALIEGSGHPVVKKSAQGCLKVVSGSGECKAFKKSYYRDDNSFFGTSSW</sequence>
<evidence type="ECO:0000313" key="1">
    <source>
        <dbReference type="EMBL" id="GFY73212.1"/>
    </source>
</evidence>
<comment type="caution">
    <text evidence="1">The sequence shown here is derived from an EMBL/GenBank/DDBJ whole genome shotgun (WGS) entry which is preliminary data.</text>
</comment>
<evidence type="ECO:0000313" key="2">
    <source>
        <dbReference type="Proteomes" id="UP000886998"/>
    </source>
</evidence>
<dbReference type="EMBL" id="BMAV01019916">
    <property type="protein sequence ID" value="GFY73212.1"/>
    <property type="molecule type" value="Genomic_DNA"/>
</dbReference>
<name>A0A8X6YJP2_9ARAC</name>
<protein>
    <submittedName>
        <fullName evidence="1">Uncharacterized protein</fullName>
    </submittedName>
</protein>
<dbReference type="Proteomes" id="UP000886998">
    <property type="component" value="Unassembled WGS sequence"/>
</dbReference>
<gene>
    <name evidence="1" type="ORF">TNIN_447061</name>
</gene>
<organism evidence="1 2">
    <name type="scientific">Trichonephila inaurata madagascariensis</name>
    <dbReference type="NCBI Taxonomy" id="2747483"/>
    <lineage>
        <taxon>Eukaryota</taxon>
        <taxon>Metazoa</taxon>
        <taxon>Ecdysozoa</taxon>
        <taxon>Arthropoda</taxon>
        <taxon>Chelicerata</taxon>
        <taxon>Arachnida</taxon>
        <taxon>Araneae</taxon>
        <taxon>Araneomorphae</taxon>
        <taxon>Entelegynae</taxon>
        <taxon>Araneoidea</taxon>
        <taxon>Nephilidae</taxon>
        <taxon>Trichonephila</taxon>
        <taxon>Trichonephila inaurata</taxon>
    </lineage>
</organism>